<dbReference type="EMBL" id="QRBB01000002">
    <property type="protein sequence ID" value="RDS75971.1"/>
    <property type="molecule type" value="Genomic_DNA"/>
</dbReference>
<keyword evidence="3" id="KW-1185">Reference proteome</keyword>
<sequence length="163" mass="17793">MGSGGRRPGAGRKRDDPAAKRLRGTDRKDRGAEAPPPAVPGSMVAPSYLSSDLGQLLFGSIAQILEQQGRASPHYTDVVALLAQRLEQIQRWQAVLECEGDTYEAKTQHGFMIRKRPEVQMLADAMRHAHSLLGELMITPATALRLGEGQKPEENPFAILAEL</sequence>
<evidence type="ECO:0000313" key="3">
    <source>
        <dbReference type="Proteomes" id="UP000254101"/>
    </source>
</evidence>
<dbReference type="Proteomes" id="UP000254101">
    <property type="component" value="Unassembled WGS sequence"/>
</dbReference>
<comment type="caution">
    <text evidence="2">The sequence shown here is derived from an EMBL/GenBank/DDBJ whole genome shotgun (WGS) entry which is preliminary data.</text>
</comment>
<evidence type="ECO:0000256" key="1">
    <source>
        <dbReference type="SAM" id="MobiDB-lite"/>
    </source>
</evidence>
<dbReference type="InterPro" id="IPR006448">
    <property type="entry name" value="Phage_term_ssu_P27"/>
</dbReference>
<evidence type="ECO:0000313" key="2">
    <source>
        <dbReference type="EMBL" id="RDS75971.1"/>
    </source>
</evidence>
<organism evidence="2 3">
    <name type="scientific">Alteriqipengyuania lutimaris</name>
    <dbReference type="NCBI Taxonomy" id="1538146"/>
    <lineage>
        <taxon>Bacteria</taxon>
        <taxon>Pseudomonadati</taxon>
        <taxon>Pseudomonadota</taxon>
        <taxon>Alphaproteobacteria</taxon>
        <taxon>Sphingomonadales</taxon>
        <taxon>Erythrobacteraceae</taxon>
        <taxon>Alteriqipengyuania</taxon>
    </lineage>
</organism>
<name>A0A395LH79_9SPHN</name>
<feature type="compositionally biased region" description="Basic and acidic residues" evidence="1">
    <location>
        <begin position="12"/>
        <end position="32"/>
    </location>
</feature>
<gene>
    <name evidence="2" type="ORF">DL238_14970</name>
</gene>
<dbReference type="OrthoDB" id="6010489at2"/>
<evidence type="ECO:0008006" key="4">
    <source>
        <dbReference type="Google" id="ProtNLM"/>
    </source>
</evidence>
<proteinExistence type="predicted"/>
<reference evidence="2 3" key="1">
    <citation type="submission" date="2018-07" db="EMBL/GenBank/DDBJ databases">
        <title>Erythrobacter nanhaiensis sp. nov., a novel member of the genus Erythrobacter isolated from the South China Sea.</title>
        <authorList>
            <person name="Chen X."/>
            <person name="Liu J."/>
        </authorList>
    </citation>
    <scope>NUCLEOTIDE SEQUENCE [LARGE SCALE GENOMIC DNA]</scope>
    <source>
        <strain evidence="2 3">S-5</strain>
    </source>
</reference>
<dbReference type="AlphaFoldDB" id="A0A395LH79"/>
<dbReference type="Pfam" id="PF05119">
    <property type="entry name" value="Terminase_4"/>
    <property type="match status" value="1"/>
</dbReference>
<feature type="region of interest" description="Disordered" evidence="1">
    <location>
        <begin position="1"/>
        <end position="45"/>
    </location>
</feature>
<accession>A0A395LH79</accession>
<dbReference type="RefSeq" id="WP_115493237.1">
    <property type="nucleotide sequence ID" value="NZ_JACHWW010000002.1"/>
</dbReference>
<protein>
    <recommendedName>
        <fullName evidence="4">Phage terminase small subunit P27 family</fullName>
    </recommendedName>
</protein>